<sequence length="106" mass="12443">MTKSFKRQQHNKQEKQTKARLEKLCQILKKKKKVQRNCTQVHPRNDSIAWSLIPRGNDTHFTVVLLERFGILAEYQHVWWETQPSLLENLGSFGSLRASRFGPPKT</sequence>
<dbReference type="EMBL" id="JASCZI010211668">
    <property type="protein sequence ID" value="MED6195712.1"/>
    <property type="molecule type" value="Genomic_DNA"/>
</dbReference>
<accession>A0ABU6XCN1</accession>
<proteinExistence type="predicted"/>
<comment type="caution">
    <text evidence="1">The sequence shown here is derived from an EMBL/GenBank/DDBJ whole genome shotgun (WGS) entry which is preliminary data.</text>
</comment>
<name>A0ABU6XCN1_9FABA</name>
<evidence type="ECO:0000313" key="2">
    <source>
        <dbReference type="Proteomes" id="UP001341840"/>
    </source>
</evidence>
<reference evidence="1 2" key="1">
    <citation type="journal article" date="2023" name="Plants (Basel)">
        <title>Bridging the Gap: Combining Genomics and Transcriptomics Approaches to Understand Stylosanthes scabra, an Orphan Legume from the Brazilian Caatinga.</title>
        <authorList>
            <person name="Ferreira-Neto J.R.C."/>
            <person name="da Silva M.D."/>
            <person name="Binneck E."/>
            <person name="de Melo N.F."/>
            <person name="da Silva R.H."/>
            <person name="de Melo A.L.T.M."/>
            <person name="Pandolfi V."/>
            <person name="Bustamante F.O."/>
            <person name="Brasileiro-Vidal A.C."/>
            <person name="Benko-Iseppon A.M."/>
        </authorList>
    </citation>
    <scope>NUCLEOTIDE SEQUENCE [LARGE SCALE GENOMIC DNA]</scope>
    <source>
        <tissue evidence="1">Leaves</tissue>
    </source>
</reference>
<organism evidence="1 2">
    <name type="scientific">Stylosanthes scabra</name>
    <dbReference type="NCBI Taxonomy" id="79078"/>
    <lineage>
        <taxon>Eukaryota</taxon>
        <taxon>Viridiplantae</taxon>
        <taxon>Streptophyta</taxon>
        <taxon>Embryophyta</taxon>
        <taxon>Tracheophyta</taxon>
        <taxon>Spermatophyta</taxon>
        <taxon>Magnoliopsida</taxon>
        <taxon>eudicotyledons</taxon>
        <taxon>Gunneridae</taxon>
        <taxon>Pentapetalae</taxon>
        <taxon>rosids</taxon>
        <taxon>fabids</taxon>
        <taxon>Fabales</taxon>
        <taxon>Fabaceae</taxon>
        <taxon>Papilionoideae</taxon>
        <taxon>50 kb inversion clade</taxon>
        <taxon>dalbergioids sensu lato</taxon>
        <taxon>Dalbergieae</taxon>
        <taxon>Pterocarpus clade</taxon>
        <taxon>Stylosanthes</taxon>
    </lineage>
</organism>
<evidence type="ECO:0008006" key="3">
    <source>
        <dbReference type="Google" id="ProtNLM"/>
    </source>
</evidence>
<protein>
    <recommendedName>
        <fullName evidence="3">Ribosomal protein S14</fullName>
    </recommendedName>
</protein>
<dbReference type="Proteomes" id="UP001341840">
    <property type="component" value="Unassembled WGS sequence"/>
</dbReference>
<gene>
    <name evidence="1" type="ORF">PIB30_040569</name>
</gene>
<evidence type="ECO:0000313" key="1">
    <source>
        <dbReference type="EMBL" id="MED6195712.1"/>
    </source>
</evidence>
<keyword evidence="2" id="KW-1185">Reference proteome</keyword>